<dbReference type="EMBL" id="JBBPFD010000019">
    <property type="protein sequence ID" value="KAK7886219.1"/>
    <property type="molecule type" value="Genomic_DNA"/>
</dbReference>
<evidence type="ECO:0000313" key="4">
    <source>
        <dbReference type="Proteomes" id="UP001460270"/>
    </source>
</evidence>
<feature type="compositionally biased region" description="Polar residues" evidence="1">
    <location>
        <begin position="88"/>
        <end position="105"/>
    </location>
</feature>
<evidence type="ECO:0000256" key="2">
    <source>
        <dbReference type="SAM" id="Phobius"/>
    </source>
</evidence>
<evidence type="ECO:0000256" key="1">
    <source>
        <dbReference type="SAM" id="MobiDB-lite"/>
    </source>
</evidence>
<reference evidence="4" key="1">
    <citation type="submission" date="2024-04" db="EMBL/GenBank/DDBJ databases">
        <title>Salinicola lusitanus LLJ914,a marine bacterium isolated from the Okinawa Trough.</title>
        <authorList>
            <person name="Li J."/>
        </authorList>
    </citation>
    <scope>NUCLEOTIDE SEQUENCE [LARGE SCALE GENOMIC DNA]</scope>
</reference>
<organism evidence="3 4">
    <name type="scientific">Mugilogobius chulae</name>
    <name type="common">yellowstripe goby</name>
    <dbReference type="NCBI Taxonomy" id="88201"/>
    <lineage>
        <taxon>Eukaryota</taxon>
        <taxon>Metazoa</taxon>
        <taxon>Chordata</taxon>
        <taxon>Craniata</taxon>
        <taxon>Vertebrata</taxon>
        <taxon>Euteleostomi</taxon>
        <taxon>Actinopterygii</taxon>
        <taxon>Neopterygii</taxon>
        <taxon>Teleostei</taxon>
        <taxon>Neoteleostei</taxon>
        <taxon>Acanthomorphata</taxon>
        <taxon>Gobiaria</taxon>
        <taxon>Gobiiformes</taxon>
        <taxon>Gobioidei</taxon>
        <taxon>Gobiidae</taxon>
        <taxon>Gobionellinae</taxon>
        <taxon>Mugilogobius</taxon>
    </lineage>
</organism>
<name>A0AAW0MZA2_9GOBI</name>
<keyword evidence="2" id="KW-1133">Transmembrane helix</keyword>
<sequence length="491" mass="56333">MDLNQMLSEIEGGNDEEIERLLQRYNSENNRTFTFDQKEESLRIYCKSQEYLAANLYQSPSPGTGHTMRGLLVQVNDRRDSWYKSRNEGTLGTSHVTTRGTPGSSHDTRGLLVQVTTREDSWYKSRTREDSWVQVTTREDSWYKSRHEGTPGASHDTMDSWYKSRDEGILVPSHVTRGLLVQVHGTRDSWYKSRDSWYKSRDEGTPGISHVDEGLLVQVTGRGDSCYKSRDEGTPGASHDTRDFLGTAWYRSHVNEGTPGTSHGRGDSWYKSRDEGTPGTSHGRGDSCYKSRDEGTPGASHDTRGLLVQVTGRGDSCYKSRDEGTPGYRDEPEWNQTLDENITGPWNETVEEPHESWAVPVPLTELMFGLRLVELAVLFLILVLLLRLYTVGFLCRPSDRQQEAEETQEAMEETLFPYYNRIHYTAYTKTYHTRNRPYQKQTTPTNRPQPITSTNDRTTTDRSYNRLHPQLSTFTIAYKHNRPHPTDRIHK</sequence>
<feature type="compositionally biased region" description="Basic and acidic residues" evidence="1">
    <location>
        <begin position="264"/>
        <end position="276"/>
    </location>
</feature>
<accession>A0AAW0MZA2</accession>
<comment type="caution">
    <text evidence="3">The sequence shown here is derived from an EMBL/GenBank/DDBJ whole genome shotgun (WGS) entry which is preliminary data.</text>
</comment>
<protein>
    <submittedName>
        <fullName evidence="3">Uncharacterized protein</fullName>
    </submittedName>
</protein>
<feature type="compositionally biased region" description="Polar residues" evidence="1">
    <location>
        <begin position="438"/>
        <end position="451"/>
    </location>
</feature>
<feature type="transmembrane region" description="Helical" evidence="2">
    <location>
        <begin position="368"/>
        <end position="390"/>
    </location>
</feature>
<dbReference type="Proteomes" id="UP001460270">
    <property type="component" value="Unassembled WGS sequence"/>
</dbReference>
<keyword evidence="2" id="KW-0812">Transmembrane</keyword>
<keyword evidence="2" id="KW-0472">Membrane</keyword>
<proteinExistence type="predicted"/>
<gene>
    <name evidence="3" type="ORF">WMY93_025840</name>
</gene>
<evidence type="ECO:0000313" key="3">
    <source>
        <dbReference type="EMBL" id="KAK7886219.1"/>
    </source>
</evidence>
<feature type="region of interest" description="Disordered" evidence="1">
    <location>
        <begin position="255"/>
        <end position="338"/>
    </location>
</feature>
<keyword evidence="4" id="KW-1185">Reference proteome</keyword>
<dbReference type="AlphaFoldDB" id="A0AAW0MZA2"/>
<feature type="region of interest" description="Disordered" evidence="1">
    <location>
        <begin position="434"/>
        <end position="463"/>
    </location>
</feature>
<feature type="compositionally biased region" description="Basic and acidic residues" evidence="1">
    <location>
        <begin position="316"/>
        <end position="332"/>
    </location>
</feature>
<feature type="region of interest" description="Disordered" evidence="1">
    <location>
        <begin position="84"/>
        <end position="108"/>
    </location>
</feature>
<feature type="compositionally biased region" description="Basic and acidic residues" evidence="1">
    <location>
        <begin position="283"/>
        <end position="295"/>
    </location>
</feature>